<feature type="transmembrane region" description="Helical" evidence="6">
    <location>
        <begin position="161"/>
        <end position="178"/>
    </location>
</feature>
<organism evidence="8 9">
    <name type="scientific">Vagococcus fluvialis bH819</name>
    <dbReference type="NCBI Taxonomy" id="1255619"/>
    <lineage>
        <taxon>Bacteria</taxon>
        <taxon>Bacillati</taxon>
        <taxon>Bacillota</taxon>
        <taxon>Bacilli</taxon>
        <taxon>Lactobacillales</taxon>
        <taxon>Enterococcaceae</taxon>
        <taxon>Vagococcus</taxon>
    </lineage>
</organism>
<comment type="similarity">
    <text evidence="2">Belongs to the EamA transporter family.</text>
</comment>
<evidence type="ECO:0000256" key="4">
    <source>
        <dbReference type="ARBA" id="ARBA00022989"/>
    </source>
</evidence>
<reference evidence="9" key="1">
    <citation type="submission" date="2017-02" db="EMBL/GenBank/DDBJ databases">
        <authorList>
            <person name="Dridi B."/>
        </authorList>
    </citation>
    <scope>NUCLEOTIDE SEQUENCE [LARGE SCALE GENOMIC DNA]</scope>
    <source>
        <strain evidence="9">bH819</strain>
    </source>
</reference>
<dbReference type="Pfam" id="PF00892">
    <property type="entry name" value="EamA"/>
    <property type="match status" value="2"/>
</dbReference>
<dbReference type="PANTHER" id="PTHR32322">
    <property type="entry name" value="INNER MEMBRANE TRANSPORTER"/>
    <property type="match status" value="1"/>
</dbReference>
<dbReference type="InterPro" id="IPR037185">
    <property type="entry name" value="EmrE-like"/>
</dbReference>
<evidence type="ECO:0000256" key="3">
    <source>
        <dbReference type="ARBA" id="ARBA00022692"/>
    </source>
</evidence>
<dbReference type="GO" id="GO:0016020">
    <property type="term" value="C:membrane"/>
    <property type="evidence" value="ECO:0007669"/>
    <property type="project" value="UniProtKB-SubCell"/>
</dbReference>
<gene>
    <name evidence="8" type="ORF">FM121_11630</name>
</gene>
<evidence type="ECO:0000256" key="6">
    <source>
        <dbReference type="SAM" id="Phobius"/>
    </source>
</evidence>
<keyword evidence="5 6" id="KW-0472">Membrane</keyword>
<evidence type="ECO:0000256" key="2">
    <source>
        <dbReference type="ARBA" id="ARBA00007362"/>
    </source>
</evidence>
<feature type="transmembrane region" description="Helical" evidence="6">
    <location>
        <begin position="190"/>
        <end position="207"/>
    </location>
</feature>
<protein>
    <submittedName>
        <fullName evidence="8">Permease of the drug/metabolite transporter (DMT) superfamily</fullName>
    </submittedName>
</protein>
<feature type="transmembrane region" description="Helical" evidence="6">
    <location>
        <begin position="219"/>
        <end position="240"/>
    </location>
</feature>
<keyword evidence="3 6" id="KW-0812">Transmembrane</keyword>
<dbReference type="RefSeq" id="WP_086952351.1">
    <property type="nucleotide sequence ID" value="NZ_FWFD01000015.1"/>
</dbReference>
<dbReference type="AlphaFoldDB" id="A0A1X6WR57"/>
<feature type="domain" description="EamA" evidence="7">
    <location>
        <begin position="161"/>
        <end position="294"/>
    </location>
</feature>
<keyword evidence="9" id="KW-1185">Reference proteome</keyword>
<dbReference type="InterPro" id="IPR050638">
    <property type="entry name" value="AA-Vitamin_Transporters"/>
</dbReference>
<evidence type="ECO:0000313" key="9">
    <source>
        <dbReference type="Proteomes" id="UP000195918"/>
    </source>
</evidence>
<evidence type="ECO:0000259" key="7">
    <source>
        <dbReference type="Pfam" id="PF00892"/>
    </source>
</evidence>
<dbReference type="Proteomes" id="UP000195918">
    <property type="component" value="Unassembled WGS sequence"/>
</dbReference>
<evidence type="ECO:0000256" key="5">
    <source>
        <dbReference type="ARBA" id="ARBA00023136"/>
    </source>
</evidence>
<feature type="transmembrane region" description="Helical" evidence="6">
    <location>
        <begin position="104"/>
        <end position="123"/>
    </location>
</feature>
<dbReference type="PANTHER" id="PTHR32322:SF2">
    <property type="entry name" value="EAMA DOMAIN-CONTAINING PROTEIN"/>
    <property type="match status" value="1"/>
</dbReference>
<feature type="transmembrane region" description="Helical" evidence="6">
    <location>
        <begin position="132"/>
        <end position="149"/>
    </location>
</feature>
<feature type="transmembrane region" description="Helical" evidence="6">
    <location>
        <begin position="41"/>
        <end position="60"/>
    </location>
</feature>
<feature type="domain" description="EamA" evidence="7">
    <location>
        <begin position="8"/>
        <end position="148"/>
    </location>
</feature>
<dbReference type="SUPFAM" id="SSF103481">
    <property type="entry name" value="Multidrug resistance efflux transporter EmrE"/>
    <property type="match status" value="2"/>
</dbReference>
<dbReference type="OrthoDB" id="9810818at2"/>
<evidence type="ECO:0000256" key="1">
    <source>
        <dbReference type="ARBA" id="ARBA00004127"/>
    </source>
</evidence>
<keyword evidence="4 6" id="KW-1133">Transmembrane helix</keyword>
<sequence length="300" mass="33430">MNKKGNKMKGIILAITGAIFWGGSGVSAQYIMQEKGVETSWLVSVRILFAGILILCYLYTTEKKQVFAILKNKKDLFGAFIFSFFGVILLQFSFFKAIEVSNAATATILQYLSPIFIVIYLMFESKKIPSKMSVISILLSLFGTALLVTKGDFTTLSMSPMGLFWGLCAGLFGAFYIIQPRNLMAKYGTTTIIGWGMLMGGLLYQFYHPVWKDVPKLDVTTISLISFIVVFGTIFSYICLLKSTRYIPAQFSSLLTSFEPLSSALFSSLFLNVIILPIEILSMGIIIFSVFLLSRNQESE</sequence>
<feature type="transmembrane region" description="Helical" evidence="6">
    <location>
        <begin position="261"/>
        <end position="294"/>
    </location>
</feature>
<dbReference type="EMBL" id="FWFD01000015">
    <property type="protein sequence ID" value="SLM86739.1"/>
    <property type="molecule type" value="Genomic_DNA"/>
</dbReference>
<proteinExistence type="inferred from homology"/>
<comment type="subcellular location">
    <subcellularLocation>
        <location evidence="1">Endomembrane system</location>
        <topology evidence="1">Multi-pass membrane protein</topology>
    </subcellularLocation>
</comment>
<name>A0A1X6WR57_9ENTE</name>
<evidence type="ECO:0000313" key="8">
    <source>
        <dbReference type="EMBL" id="SLM86739.1"/>
    </source>
</evidence>
<dbReference type="InterPro" id="IPR000620">
    <property type="entry name" value="EamA_dom"/>
</dbReference>
<accession>A0A1X6WR57</accession>
<feature type="transmembrane region" description="Helical" evidence="6">
    <location>
        <begin position="76"/>
        <end position="98"/>
    </location>
</feature>